<dbReference type="Proteomes" id="UP000483362">
    <property type="component" value="Unassembled WGS sequence"/>
</dbReference>
<name>A0A6L5XH06_9BACT</name>
<comment type="caution">
    <text evidence="3">The sequence shown here is derived from an EMBL/GenBank/DDBJ whole genome shotgun (WGS) entry which is preliminary data.</text>
</comment>
<dbReference type="PANTHER" id="PTHR35149">
    <property type="entry name" value="SLL5132 PROTEIN"/>
    <property type="match status" value="1"/>
</dbReference>
<evidence type="ECO:0000313" key="3">
    <source>
        <dbReference type="EMBL" id="MSS18763.1"/>
    </source>
</evidence>
<dbReference type="RefSeq" id="WP_154328205.1">
    <property type="nucleotide sequence ID" value="NZ_CP045696.1"/>
</dbReference>
<feature type="domain" description="GmrSD restriction endonucleases C-terminal" evidence="2">
    <location>
        <begin position="419"/>
        <end position="550"/>
    </location>
</feature>
<dbReference type="EMBL" id="VULT01000036">
    <property type="protein sequence ID" value="MSS18763.1"/>
    <property type="molecule type" value="Genomic_DNA"/>
</dbReference>
<accession>A0A6L5XH06</accession>
<evidence type="ECO:0000259" key="1">
    <source>
        <dbReference type="Pfam" id="PF03235"/>
    </source>
</evidence>
<dbReference type="InterPro" id="IPR011089">
    <property type="entry name" value="GmrSD_C"/>
</dbReference>
<dbReference type="InterPro" id="IPR004919">
    <property type="entry name" value="GmrSD_N"/>
</dbReference>
<evidence type="ECO:0000259" key="2">
    <source>
        <dbReference type="Pfam" id="PF07510"/>
    </source>
</evidence>
<sequence length="563" mass="66393">MDFIPTTIRGLFDTSIQFVIPVYQRAYSWQIENWKVFLNDLLEQVNRENEYSYGNLLLETIKKDSDYDVIDGQQRLTTLIIFMRSLYNVLEEKDADEEHLADVEEFFEKKKRKRLRPVDNDRACFDSIIIENKTYPVTSNSQKCINDAKDYFFKELSKVDLDTLIQIKDIILDSKVNRLELQGKKEAALMFELQNNRGKDLTNMEKLKSYFMYQMYVNSPAEETDANVENISNYFKEIYKTVYDIKGIDEDSILNYHCFAYLTASFNYRNLDDIKKELASSDNKIEWINNFSRELATTFSNLKTLQTNNSEYYKKLYKVRGKESLPAFIYPFIIKGYKYLYNDSVSLDKLFHILEILAFRYHLMSSRAEINSRLTDSLRSFHGDVESLKTSIQKKLNDSWYWGDNRTKEVLSGWMYENPVLHYILWEYEEYIQGKGYKIGNIEIENEQIEHISPQNPTNGDPIETGYDVDDNNNYSEEFCNKYLNCLGNLMLISGSHNASIGNKPFSDKINSYKENPLLNQQAEIKDFIEDNEVVTWKKSNIEKRLDKILSFALNRWDFNSVN</sequence>
<organism evidence="3 4">
    <name type="scientific">Sodaliphilus pleomorphus</name>
    <dbReference type="NCBI Taxonomy" id="2606626"/>
    <lineage>
        <taxon>Bacteria</taxon>
        <taxon>Pseudomonadati</taxon>
        <taxon>Bacteroidota</taxon>
        <taxon>Bacteroidia</taxon>
        <taxon>Bacteroidales</taxon>
        <taxon>Muribaculaceae</taxon>
        <taxon>Sodaliphilus</taxon>
    </lineage>
</organism>
<dbReference type="PANTHER" id="PTHR35149:SF1">
    <property type="entry name" value="DUF5655 DOMAIN-CONTAINING PROTEIN"/>
    <property type="match status" value="1"/>
</dbReference>
<evidence type="ECO:0000313" key="4">
    <source>
        <dbReference type="Proteomes" id="UP000483362"/>
    </source>
</evidence>
<proteinExistence type="predicted"/>
<dbReference type="AlphaFoldDB" id="A0A6L5XH06"/>
<dbReference type="Pfam" id="PF07510">
    <property type="entry name" value="GmrSD_C"/>
    <property type="match status" value="1"/>
</dbReference>
<reference evidence="3 4" key="1">
    <citation type="submission" date="2019-08" db="EMBL/GenBank/DDBJ databases">
        <title>In-depth cultivation of the pig gut microbiome towards novel bacterial diversity and tailored functional studies.</title>
        <authorList>
            <person name="Wylensek D."/>
            <person name="Hitch T.C.A."/>
            <person name="Clavel T."/>
        </authorList>
    </citation>
    <scope>NUCLEOTIDE SEQUENCE [LARGE SCALE GENOMIC DNA]</scope>
    <source>
        <strain evidence="3 4">Oil-RF-744-WCA-WT-10</strain>
    </source>
</reference>
<protein>
    <submittedName>
        <fullName evidence="3">DUF262 domain-containing protein</fullName>
    </submittedName>
</protein>
<dbReference type="Pfam" id="PF03235">
    <property type="entry name" value="GmrSD_N"/>
    <property type="match status" value="1"/>
</dbReference>
<keyword evidence="4" id="KW-1185">Reference proteome</keyword>
<feature type="domain" description="GmrSD restriction endonucleases N-terminal" evidence="1">
    <location>
        <begin position="9"/>
        <end position="212"/>
    </location>
</feature>
<gene>
    <name evidence="3" type="ORF">FYJ29_13495</name>
</gene>